<protein>
    <submittedName>
        <fullName evidence="1">Uncharacterized protein</fullName>
    </submittedName>
</protein>
<keyword evidence="2" id="KW-1185">Reference proteome</keyword>
<dbReference type="KEGG" id="spoa:EQM13_10435"/>
<evidence type="ECO:0000313" key="1">
    <source>
        <dbReference type="EMBL" id="QAT61973.1"/>
    </source>
</evidence>
<proteinExistence type="predicted"/>
<accession>A0A410QD77</accession>
<dbReference type="AlphaFoldDB" id="A0A410QD77"/>
<gene>
    <name evidence="1" type="ORF">EQM13_10435</name>
</gene>
<organism evidence="1 2">
    <name type="scientific">Acidilutibacter cellobiosedens</name>
    <dbReference type="NCBI Taxonomy" id="2507161"/>
    <lineage>
        <taxon>Bacteria</taxon>
        <taxon>Bacillati</taxon>
        <taxon>Bacillota</taxon>
        <taxon>Tissierellia</taxon>
        <taxon>Tissierellales</taxon>
        <taxon>Acidilutibacteraceae</taxon>
        <taxon>Acidilutibacter</taxon>
    </lineage>
</organism>
<reference evidence="2" key="1">
    <citation type="submission" date="2019-01" db="EMBL/GenBank/DDBJ databases">
        <title>Draft genomes of a novel of Sporanaerobacter strains.</title>
        <authorList>
            <person name="Ma S."/>
        </authorList>
    </citation>
    <scope>NUCLEOTIDE SEQUENCE [LARGE SCALE GENOMIC DNA]</scope>
    <source>
        <strain evidence="2">NJN-17</strain>
    </source>
</reference>
<dbReference type="EMBL" id="CP035282">
    <property type="protein sequence ID" value="QAT61973.1"/>
    <property type="molecule type" value="Genomic_DNA"/>
</dbReference>
<evidence type="ECO:0000313" key="2">
    <source>
        <dbReference type="Proteomes" id="UP000287969"/>
    </source>
</evidence>
<dbReference type="Proteomes" id="UP000287969">
    <property type="component" value="Chromosome"/>
</dbReference>
<name>A0A410QD77_9FIRM</name>
<sequence>MIKSLKRNPHKREELLRKLKPLIIKSVRKYYNDFSQFENLVQQGYEVILKENIIQNYDKHQNNSTEKTEKANRKLI</sequence>